<feature type="chain" id="PRO_5018169574" evidence="2">
    <location>
        <begin position="20"/>
        <end position="260"/>
    </location>
</feature>
<name>A0A3N2PJ19_SODAK</name>
<gene>
    <name evidence="3" type="ORF">SODALDRAFT_353842</name>
</gene>
<feature type="compositionally biased region" description="Low complexity" evidence="1">
    <location>
        <begin position="167"/>
        <end position="177"/>
    </location>
</feature>
<reference evidence="3 4" key="1">
    <citation type="journal article" date="2018" name="Mol. Ecol.">
        <title>The obligate alkalophilic soda-lake fungus Sodiomyces alkalinus has shifted to a protein diet.</title>
        <authorList>
            <person name="Grum-Grzhimaylo A.A."/>
            <person name="Falkoski D.L."/>
            <person name="van den Heuvel J."/>
            <person name="Valero-Jimenez C.A."/>
            <person name="Min B."/>
            <person name="Choi I.G."/>
            <person name="Lipzen A."/>
            <person name="Daum C.G."/>
            <person name="Aanen D.K."/>
            <person name="Tsang A."/>
            <person name="Henrissat B."/>
            <person name="Bilanenko E.N."/>
            <person name="de Vries R.P."/>
            <person name="van Kan J.A.L."/>
            <person name="Grigoriev I.V."/>
            <person name="Debets A.J.M."/>
        </authorList>
    </citation>
    <scope>NUCLEOTIDE SEQUENCE [LARGE SCALE GENOMIC DNA]</scope>
    <source>
        <strain evidence="3 4">F11</strain>
    </source>
</reference>
<organism evidence="3 4">
    <name type="scientific">Sodiomyces alkalinus (strain CBS 110278 / VKM F-3762 / F11)</name>
    <name type="common">Alkaliphilic filamentous fungus</name>
    <dbReference type="NCBI Taxonomy" id="1314773"/>
    <lineage>
        <taxon>Eukaryota</taxon>
        <taxon>Fungi</taxon>
        <taxon>Dikarya</taxon>
        <taxon>Ascomycota</taxon>
        <taxon>Pezizomycotina</taxon>
        <taxon>Sordariomycetes</taxon>
        <taxon>Hypocreomycetidae</taxon>
        <taxon>Glomerellales</taxon>
        <taxon>Plectosphaerellaceae</taxon>
        <taxon>Sodiomyces</taxon>
    </lineage>
</organism>
<dbReference type="Proteomes" id="UP000272025">
    <property type="component" value="Unassembled WGS sequence"/>
</dbReference>
<evidence type="ECO:0000313" key="4">
    <source>
        <dbReference type="Proteomes" id="UP000272025"/>
    </source>
</evidence>
<dbReference type="RefSeq" id="XP_028462347.1">
    <property type="nucleotide sequence ID" value="XM_028613667.1"/>
</dbReference>
<evidence type="ECO:0000256" key="1">
    <source>
        <dbReference type="SAM" id="MobiDB-lite"/>
    </source>
</evidence>
<accession>A0A3N2PJ19</accession>
<feature type="signal peptide" evidence="2">
    <location>
        <begin position="1"/>
        <end position="19"/>
    </location>
</feature>
<evidence type="ECO:0000313" key="3">
    <source>
        <dbReference type="EMBL" id="ROT34541.1"/>
    </source>
</evidence>
<dbReference type="GeneID" id="39582145"/>
<proteinExistence type="predicted"/>
<protein>
    <submittedName>
        <fullName evidence="3">Uncharacterized protein</fullName>
    </submittedName>
</protein>
<keyword evidence="2" id="KW-0732">Signal</keyword>
<dbReference type="EMBL" id="ML119069">
    <property type="protein sequence ID" value="ROT34541.1"/>
    <property type="molecule type" value="Genomic_DNA"/>
</dbReference>
<evidence type="ECO:0000256" key="2">
    <source>
        <dbReference type="SAM" id="SignalP"/>
    </source>
</evidence>
<dbReference type="AlphaFoldDB" id="A0A3N2PJ19"/>
<sequence>MRVLVPLVVSSIGWALVDALPHGSAAFTEVPLTNTTGVTVTVSVPGCTTTTITLARSCTSWAPFPSWAPTQSVVEGETSVDRAQGSVTYTTDTQGQPVSSTLPPLVIPTSFVLTETETATWYSDYISSVEPTVTETILPSSRTTLSSDAIPTWTNSSVTVTVTATQTQTETTTEQTTLHSISTAQPSDAEPSESQSTVTRTVVVVVTTVVSTTTYTPSTSSSAFFEVSSALPVFSDSVSSSALLNYPTETSGGILITSTS</sequence>
<keyword evidence="4" id="KW-1185">Reference proteome</keyword>
<feature type="region of interest" description="Disordered" evidence="1">
    <location>
        <begin position="167"/>
        <end position="196"/>
    </location>
</feature>